<evidence type="ECO:0008006" key="3">
    <source>
        <dbReference type="Google" id="ProtNLM"/>
    </source>
</evidence>
<gene>
    <name evidence="1" type="ORF">FQB35_10420</name>
</gene>
<dbReference type="EMBL" id="CP042243">
    <property type="protein sequence ID" value="QEK12712.1"/>
    <property type="molecule type" value="Genomic_DNA"/>
</dbReference>
<evidence type="ECO:0000313" key="1">
    <source>
        <dbReference type="EMBL" id="QEK12712.1"/>
    </source>
</evidence>
<dbReference type="RefSeq" id="WP_148809858.1">
    <property type="nucleotide sequence ID" value="NZ_CP042243.1"/>
</dbReference>
<sequence length="164" mass="19000">MNFDKKKLSELLIIAKGDRSLNQYALKANVDSGYLSRLINMKRSSPPSPDILDRLANAAHNNVSYKDLMIAAGYIEVKNFPDHTDYIEYDETGEVTSIYTYPPDKKDLKDMFYDYLKTLDPDSVLLDIFENYESWTEEDKQSLKDYVQFLKSRKNKKTTADSDL</sequence>
<dbReference type="AlphaFoldDB" id="A0A5C0SFN9"/>
<proteinExistence type="predicted"/>
<keyword evidence="2" id="KW-1185">Reference proteome</keyword>
<organism evidence="1 2">
    <name type="scientific">Crassaminicella thermophila</name>
    <dbReference type="NCBI Taxonomy" id="2599308"/>
    <lineage>
        <taxon>Bacteria</taxon>
        <taxon>Bacillati</taxon>
        <taxon>Bacillota</taxon>
        <taxon>Clostridia</taxon>
        <taxon>Eubacteriales</taxon>
        <taxon>Clostridiaceae</taxon>
        <taxon>Crassaminicella</taxon>
    </lineage>
</organism>
<dbReference type="Proteomes" id="UP000324646">
    <property type="component" value="Chromosome"/>
</dbReference>
<dbReference type="OrthoDB" id="2002339at2"/>
<name>A0A5C0SFN9_CRATE</name>
<reference evidence="1 2" key="1">
    <citation type="submission" date="2019-07" db="EMBL/GenBank/DDBJ databases">
        <title>Complete genome of Crassaminicella thermophila SY095.</title>
        <authorList>
            <person name="Li X."/>
        </authorList>
    </citation>
    <scope>NUCLEOTIDE SEQUENCE [LARGE SCALE GENOMIC DNA]</scope>
    <source>
        <strain evidence="1 2">SY095</strain>
    </source>
</reference>
<protein>
    <recommendedName>
        <fullName evidence="3">HTH cro/C1-type domain-containing protein</fullName>
    </recommendedName>
</protein>
<evidence type="ECO:0000313" key="2">
    <source>
        <dbReference type="Proteomes" id="UP000324646"/>
    </source>
</evidence>
<accession>A0A5C0SFN9</accession>
<dbReference type="KEGG" id="crs:FQB35_10420"/>